<dbReference type="PANTHER" id="PTHR22893:SF91">
    <property type="entry name" value="NADPH DEHYDROGENASE 2-RELATED"/>
    <property type="match status" value="1"/>
</dbReference>
<evidence type="ECO:0000259" key="1">
    <source>
        <dbReference type="Pfam" id="PF00724"/>
    </source>
</evidence>
<name>A0A6A4IPK9_9AGAR</name>
<dbReference type="InterPro" id="IPR001155">
    <property type="entry name" value="OxRdtase_FMN_N"/>
</dbReference>
<proteinExistence type="predicted"/>
<dbReference type="CDD" id="cd02933">
    <property type="entry name" value="OYE_like_FMN"/>
    <property type="match status" value="1"/>
</dbReference>
<feature type="domain" description="NADH:flavin oxidoreductase/NADH oxidase N-terminal" evidence="1">
    <location>
        <begin position="9"/>
        <end position="349"/>
    </location>
</feature>
<dbReference type="InterPro" id="IPR045247">
    <property type="entry name" value="Oye-like"/>
</dbReference>
<dbReference type="AlphaFoldDB" id="A0A6A4IPK9"/>
<dbReference type="SUPFAM" id="SSF51395">
    <property type="entry name" value="FMN-linked oxidoreductases"/>
    <property type="match status" value="1"/>
</dbReference>
<dbReference type="Proteomes" id="UP000799118">
    <property type="component" value="Unassembled WGS sequence"/>
</dbReference>
<dbReference type="FunFam" id="3.20.20.70:FF:000138">
    <property type="entry name" value="NADPH dehydrogenase 1"/>
    <property type="match status" value="1"/>
</dbReference>
<evidence type="ECO:0000313" key="3">
    <source>
        <dbReference type="Proteomes" id="UP000799118"/>
    </source>
</evidence>
<accession>A0A6A4IPK9</accession>
<protein>
    <submittedName>
        <fullName evidence="2">NADH:flavin oxidoreductase/NADH oxidase</fullName>
    </submittedName>
</protein>
<dbReference type="OrthoDB" id="276546at2759"/>
<keyword evidence="3" id="KW-1185">Reference proteome</keyword>
<dbReference type="InterPro" id="IPR013785">
    <property type="entry name" value="Aldolase_TIM"/>
</dbReference>
<sequence length="399" mass="43657">MQDTLPKSNLFQPLKVGNMQLSHRVVLAPLTRMRTTPSQVPIPGLVKEYYTQRASTPGTLLISEAAFISPKAGGMAAIPGIWTEEQIQGWKEVADAVHAKGSYIFFQIAALGRGANLSDLQAHDPSFDVVGAGDIPDPAGGFFSGTIPRPLTKTEIDEYVEMFSVAASNAVHKAGFDGVELHGANGDLIEQFLRDTSNNRTDDYGGSIENRARFLLEIVEGVSKAVGEDKTAVRISPWLNERDLAMDDPIPTFSYAVTELKTRFPGLAYLHAIEPRVSTGGDVREVKENESNDFLKAIWSPRPLILAGGFVRDNAIEAAGTEGVLIAYGRHYIANPDLPYRLKYNIPLNKYDRSTFYIPGDASGRGYTDYSFATVENFMQCLKEFKQGGSNAEVTLSLE</sequence>
<evidence type="ECO:0000313" key="2">
    <source>
        <dbReference type="EMBL" id="KAE9410235.1"/>
    </source>
</evidence>
<gene>
    <name evidence="2" type="ORF">BT96DRAFT_1011816</name>
</gene>
<dbReference type="Pfam" id="PF00724">
    <property type="entry name" value="Oxidored_FMN"/>
    <property type="match status" value="1"/>
</dbReference>
<dbReference type="EMBL" id="ML769385">
    <property type="protein sequence ID" value="KAE9410235.1"/>
    <property type="molecule type" value="Genomic_DNA"/>
</dbReference>
<dbReference type="PANTHER" id="PTHR22893">
    <property type="entry name" value="NADH OXIDOREDUCTASE-RELATED"/>
    <property type="match status" value="1"/>
</dbReference>
<organism evidence="2 3">
    <name type="scientific">Gymnopus androsaceus JB14</name>
    <dbReference type="NCBI Taxonomy" id="1447944"/>
    <lineage>
        <taxon>Eukaryota</taxon>
        <taxon>Fungi</taxon>
        <taxon>Dikarya</taxon>
        <taxon>Basidiomycota</taxon>
        <taxon>Agaricomycotina</taxon>
        <taxon>Agaricomycetes</taxon>
        <taxon>Agaricomycetidae</taxon>
        <taxon>Agaricales</taxon>
        <taxon>Marasmiineae</taxon>
        <taxon>Omphalotaceae</taxon>
        <taxon>Gymnopus</taxon>
    </lineage>
</organism>
<dbReference type="GO" id="GO:0010181">
    <property type="term" value="F:FMN binding"/>
    <property type="evidence" value="ECO:0007669"/>
    <property type="project" value="InterPro"/>
</dbReference>
<dbReference type="Gene3D" id="3.20.20.70">
    <property type="entry name" value="Aldolase class I"/>
    <property type="match status" value="1"/>
</dbReference>
<dbReference type="GO" id="GO:0003959">
    <property type="term" value="F:NADPH dehydrogenase activity"/>
    <property type="evidence" value="ECO:0007669"/>
    <property type="project" value="TreeGrafter"/>
</dbReference>
<reference evidence="2" key="1">
    <citation type="journal article" date="2019" name="Environ. Microbiol.">
        <title>Fungal ecological strategies reflected in gene transcription - a case study of two litter decomposers.</title>
        <authorList>
            <person name="Barbi F."/>
            <person name="Kohler A."/>
            <person name="Barry K."/>
            <person name="Baskaran P."/>
            <person name="Daum C."/>
            <person name="Fauchery L."/>
            <person name="Ihrmark K."/>
            <person name="Kuo A."/>
            <person name="LaButti K."/>
            <person name="Lipzen A."/>
            <person name="Morin E."/>
            <person name="Grigoriev I.V."/>
            <person name="Henrissat B."/>
            <person name="Lindahl B."/>
            <person name="Martin F."/>
        </authorList>
    </citation>
    <scope>NUCLEOTIDE SEQUENCE</scope>
    <source>
        <strain evidence="2">JB14</strain>
    </source>
</reference>